<evidence type="ECO:0000256" key="2">
    <source>
        <dbReference type="ARBA" id="ARBA00023125"/>
    </source>
</evidence>
<dbReference type="AlphaFoldDB" id="A0A1N7NYV1"/>
<dbReference type="EMBL" id="FTOT01000004">
    <property type="protein sequence ID" value="SIT03527.1"/>
    <property type="molecule type" value="Genomic_DNA"/>
</dbReference>
<gene>
    <name evidence="6" type="ORF">SAMN05421774_104251</name>
</gene>
<dbReference type="SUPFAM" id="SSF46689">
    <property type="entry name" value="Homeodomain-like"/>
    <property type="match status" value="1"/>
</dbReference>
<dbReference type="Proteomes" id="UP000186141">
    <property type="component" value="Unassembled WGS sequence"/>
</dbReference>
<evidence type="ECO:0000256" key="4">
    <source>
        <dbReference type="PROSITE-ProRule" id="PRU00335"/>
    </source>
</evidence>
<dbReference type="PANTHER" id="PTHR47506:SF6">
    <property type="entry name" value="HTH-TYPE TRANSCRIPTIONAL REPRESSOR NEMR"/>
    <property type="match status" value="1"/>
</dbReference>
<dbReference type="PRINTS" id="PR00455">
    <property type="entry name" value="HTHTETR"/>
</dbReference>
<reference evidence="6 7" key="1">
    <citation type="submission" date="2017-01" db="EMBL/GenBank/DDBJ databases">
        <authorList>
            <person name="Mah S.A."/>
            <person name="Swanson W.J."/>
            <person name="Moy G.W."/>
            <person name="Vacquier V.D."/>
        </authorList>
    </citation>
    <scope>NUCLEOTIDE SEQUENCE [LARGE SCALE GENOMIC DNA]</scope>
    <source>
        <strain evidence="6 7">DSM 26375</strain>
    </source>
</reference>
<proteinExistence type="predicted"/>
<accession>A0A1N7NYV1</accession>
<sequence>MARVKNEQVRKAILDAAAKLFEEKGYIATTISSIAKAAGTSQSNVYVYFSSKIEIAFAVFDPWFRDQIEALEAQVLAETDTTARLRLMVRGLLEGIAGDRSGQTLTLVQALATARPGDNYSPDLLNWTMDRIGAMMAACLPDTTATERHALVQALILAFDGVALRQNLRRTDLDEAQSVAAVMRLFGAISDRRAA</sequence>
<keyword evidence="7" id="KW-1185">Reference proteome</keyword>
<organism evidence="6 7">
    <name type="scientific">Gemmobacter megaterium</name>
    <dbReference type="NCBI Taxonomy" id="1086013"/>
    <lineage>
        <taxon>Bacteria</taxon>
        <taxon>Pseudomonadati</taxon>
        <taxon>Pseudomonadota</taxon>
        <taxon>Alphaproteobacteria</taxon>
        <taxon>Rhodobacterales</taxon>
        <taxon>Paracoccaceae</taxon>
        <taxon>Gemmobacter</taxon>
    </lineage>
</organism>
<keyword evidence="3" id="KW-0804">Transcription</keyword>
<feature type="domain" description="HTH tetR-type" evidence="5">
    <location>
        <begin position="7"/>
        <end position="67"/>
    </location>
</feature>
<dbReference type="Gene3D" id="1.10.357.10">
    <property type="entry name" value="Tetracycline Repressor, domain 2"/>
    <property type="match status" value="1"/>
</dbReference>
<dbReference type="PROSITE" id="PS50977">
    <property type="entry name" value="HTH_TETR_2"/>
    <property type="match status" value="1"/>
</dbReference>
<keyword evidence="1" id="KW-0805">Transcription regulation</keyword>
<dbReference type="RefSeq" id="WP_083701245.1">
    <property type="nucleotide sequence ID" value="NZ_BMEH01000004.1"/>
</dbReference>
<dbReference type="InterPro" id="IPR001647">
    <property type="entry name" value="HTH_TetR"/>
</dbReference>
<evidence type="ECO:0000256" key="1">
    <source>
        <dbReference type="ARBA" id="ARBA00023015"/>
    </source>
</evidence>
<name>A0A1N7NYV1_9RHOB</name>
<evidence type="ECO:0000313" key="6">
    <source>
        <dbReference type="EMBL" id="SIT03527.1"/>
    </source>
</evidence>
<feature type="DNA-binding region" description="H-T-H motif" evidence="4">
    <location>
        <begin position="30"/>
        <end position="49"/>
    </location>
</feature>
<evidence type="ECO:0000256" key="3">
    <source>
        <dbReference type="ARBA" id="ARBA00023163"/>
    </source>
</evidence>
<evidence type="ECO:0000313" key="7">
    <source>
        <dbReference type="Proteomes" id="UP000186141"/>
    </source>
</evidence>
<dbReference type="OrthoDB" id="9811084at2"/>
<protein>
    <submittedName>
        <fullName evidence="6">Transcriptional regulator, TetR family</fullName>
    </submittedName>
</protein>
<evidence type="ECO:0000259" key="5">
    <source>
        <dbReference type="PROSITE" id="PS50977"/>
    </source>
</evidence>
<dbReference type="Pfam" id="PF00440">
    <property type="entry name" value="TetR_N"/>
    <property type="match status" value="1"/>
</dbReference>
<keyword evidence="2 4" id="KW-0238">DNA-binding</keyword>
<dbReference type="STRING" id="1086013.SAMN05421774_104251"/>
<dbReference type="GO" id="GO:0003677">
    <property type="term" value="F:DNA binding"/>
    <property type="evidence" value="ECO:0007669"/>
    <property type="project" value="UniProtKB-UniRule"/>
</dbReference>
<dbReference type="InterPro" id="IPR009057">
    <property type="entry name" value="Homeodomain-like_sf"/>
</dbReference>
<dbReference type="PANTHER" id="PTHR47506">
    <property type="entry name" value="TRANSCRIPTIONAL REGULATORY PROTEIN"/>
    <property type="match status" value="1"/>
</dbReference>